<evidence type="ECO:0000256" key="1">
    <source>
        <dbReference type="SAM" id="MobiDB-lite"/>
    </source>
</evidence>
<feature type="non-terminal residue" evidence="2">
    <location>
        <position position="116"/>
    </location>
</feature>
<feature type="compositionally biased region" description="Basic and acidic residues" evidence="1">
    <location>
        <begin position="24"/>
        <end position="38"/>
    </location>
</feature>
<evidence type="ECO:0000313" key="2">
    <source>
        <dbReference type="EMBL" id="CDJ44670.1"/>
    </source>
</evidence>
<dbReference type="Proteomes" id="UP000030747">
    <property type="component" value="Unassembled WGS sequence"/>
</dbReference>
<reference evidence="2" key="1">
    <citation type="submission" date="2013-10" db="EMBL/GenBank/DDBJ databases">
        <title>Genomic analysis of the causative agents of coccidiosis in chickens.</title>
        <authorList>
            <person name="Reid A.J."/>
            <person name="Blake D."/>
            <person name="Billington K."/>
            <person name="Browne H."/>
            <person name="Dunn M."/>
            <person name="Hung S."/>
            <person name="Kawahara F."/>
            <person name="Miranda-Saavedra D."/>
            <person name="Mourier T."/>
            <person name="Nagra H."/>
            <person name="Otto T.D."/>
            <person name="Rawlings N."/>
            <person name="Sanchez A."/>
            <person name="Sanders M."/>
            <person name="Subramaniam C."/>
            <person name="Tay Y."/>
            <person name="Dear P."/>
            <person name="Doerig C."/>
            <person name="Gruber A."/>
            <person name="Parkinson J."/>
            <person name="Shirley M."/>
            <person name="Wan K.L."/>
            <person name="Berriman M."/>
            <person name="Tomley F."/>
            <person name="Pain A."/>
        </authorList>
    </citation>
    <scope>NUCLEOTIDE SEQUENCE [LARGE SCALE GENOMIC DNA]</scope>
    <source>
        <strain evidence="2">Houghton</strain>
    </source>
</reference>
<protein>
    <submittedName>
        <fullName evidence="2">Uncharacterized protein</fullName>
    </submittedName>
</protein>
<evidence type="ECO:0000313" key="3">
    <source>
        <dbReference type="Proteomes" id="UP000030747"/>
    </source>
</evidence>
<dbReference type="EMBL" id="HG677457">
    <property type="protein sequence ID" value="CDJ44670.1"/>
    <property type="molecule type" value="Genomic_DNA"/>
</dbReference>
<dbReference type="VEuPathDB" id="ToxoDB:ETH_00038725"/>
<dbReference type="OrthoDB" id="2423701at2759"/>
<organism evidence="2 3">
    <name type="scientific">Eimeria tenella</name>
    <name type="common">Coccidian parasite</name>
    <dbReference type="NCBI Taxonomy" id="5802"/>
    <lineage>
        <taxon>Eukaryota</taxon>
        <taxon>Sar</taxon>
        <taxon>Alveolata</taxon>
        <taxon>Apicomplexa</taxon>
        <taxon>Conoidasida</taxon>
        <taxon>Coccidia</taxon>
        <taxon>Eucoccidiorida</taxon>
        <taxon>Eimeriorina</taxon>
        <taxon>Eimeriidae</taxon>
        <taxon>Eimeria</taxon>
    </lineage>
</organism>
<dbReference type="AlphaFoldDB" id="U6LA66"/>
<name>U6LA66_EIMTE</name>
<reference evidence="2" key="2">
    <citation type="submission" date="2013-10" db="EMBL/GenBank/DDBJ databases">
        <authorList>
            <person name="Aslett M."/>
        </authorList>
    </citation>
    <scope>NUCLEOTIDE SEQUENCE [LARGE SCALE GENOMIC DNA]</scope>
    <source>
        <strain evidence="2">Houghton</strain>
    </source>
</reference>
<feature type="region of interest" description="Disordered" evidence="1">
    <location>
        <begin position="24"/>
        <end position="51"/>
    </location>
</feature>
<feature type="compositionally biased region" description="Basic and acidic residues" evidence="1">
    <location>
        <begin position="68"/>
        <end position="85"/>
    </location>
</feature>
<feature type="region of interest" description="Disordered" evidence="1">
    <location>
        <begin position="68"/>
        <end position="116"/>
    </location>
</feature>
<keyword evidence="3" id="KW-1185">Reference proteome</keyword>
<accession>U6LA66</accession>
<dbReference type="GeneID" id="25256786"/>
<sequence>MDLPATSPEAFRFALDILEFEKKEKEKRNEEERKRERAATQQNRLVSDPKEVIGTADYGKFSRLSEQLKAEEAAEEESRRREAEAARALAAGCGHDHSKERQLYERPTLEKIEAAE</sequence>
<gene>
    <name evidence="2" type="ORF">ETH_00038725</name>
</gene>
<feature type="compositionally biased region" description="Basic and acidic residues" evidence="1">
    <location>
        <begin position="94"/>
        <end position="116"/>
    </location>
</feature>
<dbReference type="RefSeq" id="XP_013235418.1">
    <property type="nucleotide sequence ID" value="XM_013379964.1"/>
</dbReference>
<proteinExistence type="predicted"/>
<dbReference type="VEuPathDB" id="ToxoDB:ETH2_0647900"/>